<dbReference type="Proteomes" id="UP000219813">
    <property type="component" value="Chromosome 13"/>
</dbReference>
<organism evidence="8 10">
    <name type="scientific">Plasmodium malariae</name>
    <dbReference type="NCBI Taxonomy" id="5858"/>
    <lineage>
        <taxon>Eukaryota</taxon>
        <taxon>Sar</taxon>
        <taxon>Alveolata</taxon>
        <taxon>Apicomplexa</taxon>
        <taxon>Aconoidasida</taxon>
        <taxon>Haemosporida</taxon>
        <taxon>Plasmodiidae</taxon>
        <taxon>Plasmodium</taxon>
        <taxon>Plasmodium (Plasmodium)</taxon>
    </lineage>
</organism>
<dbReference type="PRINTS" id="PR01799">
    <property type="entry name" value="SFASSEMBLIN"/>
</dbReference>
<comment type="subcellular location">
    <subcellularLocation>
        <location evidence="1">Cytoplasm</location>
        <location evidence="1">Cytoskeleton</location>
    </subcellularLocation>
</comment>
<reference evidence="10" key="1">
    <citation type="submission" date="2016-05" db="EMBL/GenBank/DDBJ databases">
        <authorList>
            <person name="Naeem Raeece"/>
        </authorList>
    </citation>
    <scope>NUCLEOTIDE SEQUENCE [LARGE SCALE GENOMIC DNA]</scope>
</reference>
<evidence type="ECO:0000313" key="9">
    <source>
        <dbReference type="EMBL" id="SCP02627.1"/>
    </source>
</evidence>
<dbReference type="Proteomes" id="UP000078597">
    <property type="component" value="Unassembled WGS sequence"/>
</dbReference>
<dbReference type="InterPro" id="IPR008374">
    <property type="entry name" value="SF_assemblin/giardin_b"/>
</dbReference>
<evidence type="ECO:0000256" key="4">
    <source>
        <dbReference type="ARBA" id="ARBA00022701"/>
    </source>
</evidence>
<comment type="similarity">
    <text evidence="2">Belongs to the SF-assemblin family.</text>
</comment>
<dbReference type="RefSeq" id="XP_028863660.1">
    <property type="nucleotide sequence ID" value="XM_029007252.1"/>
</dbReference>
<proteinExistence type="inferred from homology"/>
<evidence type="ECO:0000256" key="7">
    <source>
        <dbReference type="SAM" id="Coils"/>
    </source>
</evidence>
<reference evidence="9 11" key="3">
    <citation type="submission" date="2016-06" db="EMBL/GenBank/DDBJ databases">
        <authorList>
            <consortium name="Pathogen Informatics"/>
        </authorList>
    </citation>
    <scope>NUCLEOTIDE SEQUENCE [LARGE SCALE GENOMIC DNA]</scope>
</reference>
<sequence length="266" mass="31150">MIDNCESSTTSEGNLTYDLNMSRNKIPDMSYLNESTFLDERLNKKIEGENYYQEIKYDILRIERNINIEVKKRIEANKNIQQLIEHTANDMINNVLNKITAKIEKISLDLDKIIKKCEELEKVIGQIKVELPTKIQTEMISLKREISDFQIVINKYINNKKKRDNILFGKIENINAYINSKIQSEISFKQEDLIMLKNESDKLLHYDFDEDMNFKNVFVEDIEEIKDALALTIKAREQSDDDIIQAMNKYTSVLQKALQSVITNSH</sequence>
<dbReference type="OMA" id="EHTANDM"/>
<dbReference type="AlphaFoldDB" id="A0A1A8W8U5"/>
<reference evidence="8" key="2">
    <citation type="submission" date="2016-05" db="EMBL/GenBank/DDBJ databases">
        <authorList>
            <person name="Lavstsen T."/>
            <person name="Jespersen J.S."/>
        </authorList>
    </citation>
    <scope>NUCLEOTIDE SEQUENCE [LARGE SCALE GENOMIC DNA]</scope>
</reference>
<evidence type="ECO:0000256" key="6">
    <source>
        <dbReference type="ARBA" id="ARBA00023212"/>
    </source>
</evidence>
<dbReference type="KEGG" id="pmal:PMUG01_13027400"/>
<name>A0A1A8W8U5_PLAMA</name>
<evidence type="ECO:0000256" key="5">
    <source>
        <dbReference type="ARBA" id="ARBA00023054"/>
    </source>
</evidence>
<keyword evidence="11" id="KW-1185">Reference proteome</keyword>
<evidence type="ECO:0000313" key="10">
    <source>
        <dbReference type="Proteomes" id="UP000078597"/>
    </source>
</evidence>
<evidence type="ECO:0000256" key="2">
    <source>
        <dbReference type="ARBA" id="ARBA00005678"/>
    </source>
</evidence>
<dbReference type="Pfam" id="PF06705">
    <property type="entry name" value="SF-assemblin"/>
    <property type="match status" value="1"/>
</dbReference>
<evidence type="ECO:0000256" key="1">
    <source>
        <dbReference type="ARBA" id="ARBA00004245"/>
    </source>
</evidence>
<dbReference type="EMBL" id="LT594634">
    <property type="protein sequence ID" value="SCP02627.1"/>
    <property type="molecule type" value="Genomic_DNA"/>
</dbReference>
<dbReference type="PANTHER" id="PTHR40412">
    <property type="entry name" value="SF-ASSEMBLIN"/>
    <property type="match status" value="1"/>
</dbReference>
<keyword evidence="5 7" id="KW-0175">Coiled coil</keyword>
<dbReference type="EMBL" id="FLQW01001397">
    <property type="protein sequence ID" value="SBS89446.1"/>
    <property type="molecule type" value="Genomic_DNA"/>
</dbReference>
<evidence type="ECO:0000313" key="11">
    <source>
        <dbReference type="Proteomes" id="UP000219813"/>
    </source>
</evidence>
<protein>
    <submittedName>
        <fullName evidence="8">SF-assemblin, putative</fullName>
    </submittedName>
</protein>
<dbReference type="GeneID" id="39870985"/>
<keyword evidence="4" id="KW-0493">Microtubule</keyword>
<dbReference type="GO" id="GO:0005874">
    <property type="term" value="C:microtubule"/>
    <property type="evidence" value="ECO:0007669"/>
    <property type="project" value="UniProtKB-KW"/>
</dbReference>
<gene>
    <name evidence="9" type="primary">PmUG01_13027400</name>
    <name evidence="8" type="ORF">PMALA_026060</name>
    <name evidence="9" type="ORF">PMUG01_13027400</name>
</gene>
<dbReference type="PANTHER" id="PTHR40412:SF1">
    <property type="entry name" value="SF-ASSEMBLIN"/>
    <property type="match status" value="1"/>
</dbReference>
<keyword evidence="3" id="KW-0963">Cytoplasm</keyword>
<dbReference type="GO" id="GO:0005200">
    <property type="term" value="F:structural constituent of cytoskeleton"/>
    <property type="evidence" value="ECO:0007669"/>
    <property type="project" value="InterPro"/>
</dbReference>
<evidence type="ECO:0000256" key="3">
    <source>
        <dbReference type="ARBA" id="ARBA00022490"/>
    </source>
</evidence>
<dbReference type="VEuPathDB" id="PlasmoDB:PmUG01_13027400"/>
<dbReference type="OrthoDB" id="436841at2759"/>
<accession>A0A1A8W8U5</accession>
<keyword evidence="6" id="KW-0206">Cytoskeleton</keyword>
<evidence type="ECO:0000313" key="8">
    <source>
        <dbReference type="EMBL" id="SBS89446.1"/>
    </source>
</evidence>
<feature type="coiled-coil region" evidence="7">
    <location>
        <begin position="103"/>
        <end position="130"/>
    </location>
</feature>